<dbReference type="AlphaFoldDB" id="A0A8S1NCN8"/>
<name>A0A8S1NCN8_PARPR</name>
<organism evidence="1 2">
    <name type="scientific">Paramecium primaurelia</name>
    <dbReference type="NCBI Taxonomy" id="5886"/>
    <lineage>
        <taxon>Eukaryota</taxon>
        <taxon>Sar</taxon>
        <taxon>Alveolata</taxon>
        <taxon>Ciliophora</taxon>
        <taxon>Intramacronucleata</taxon>
        <taxon>Oligohymenophorea</taxon>
        <taxon>Peniculida</taxon>
        <taxon>Parameciidae</taxon>
        <taxon>Paramecium</taxon>
    </lineage>
</organism>
<comment type="caution">
    <text evidence="1">The sequence shown here is derived from an EMBL/GenBank/DDBJ whole genome shotgun (WGS) entry which is preliminary data.</text>
</comment>
<evidence type="ECO:0000313" key="2">
    <source>
        <dbReference type="Proteomes" id="UP000688137"/>
    </source>
</evidence>
<proteinExistence type="predicted"/>
<gene>
    <name evidence="1" type="ORF">PPRIM_AZ9-3.1.T0790118</name>
</gene>
<reference evidence="1" key="1">
    <citation type="submission" date="2021-01" db="EMBL/GenBank/DDBJ databases">
        <authorList>
            <consortium name="Genoscope - CEA"/>
            <person name="William W."/>
        </authorList>
    </citation>
    <scope>NUCLEOTIDE SEQUENCE</scope>
</reference>
<dbReference type="EMBL" id="CAJJDM010000082">
    <property type="protein sequence ID" value="CAD8087761.1"/>
    <property type="molecule type" value="Genomic_DNA"/>
</dbReference>
<accession>A0A8S1NCN8</accession>
<protein>
    <submittedName>
        <fullName evidence="1">Uncharacterized protein</fullName>
    </submittedName>
</protein>
<evidence type="ECO:0000313" key="1">
    <source>
        <dbReference type="EMBL" id="CAD8087761.1"/>
    </source>
</evidence>
<keyword evidence="2" id="KW-1185">Reference proteome</keyword>
<dbReference type="Proteomes" id="UP000688137">
    <property type="component" value="Unassembled WGS sequence"/>
</dbReference>
<sequence length="131" mass="15349">MLKKKNNKPTINGQSETLNNCRDKDIQYYIYYALIVERIKDNPLQCLLNSKPKYKRLGTLELIGYRNLEIYQSQSESKEGKILLKKASCEVSNWIEVVMNFLLHSTSYFKGQFTKVVNETFCIITKIKNQN</sequence>